<evidence type="ECO:0000313" key="3">
    <source>
        <dbReference type="Proteomes" id="UP001317191"/>
    </source>
</evidence>
<evidence type="ECO:0000259" key="1">
    <source>
        <dbReference type="Pfam" id="PF00535"/>
    </source>
</evidence>
<sequence length="282" mass="33197">MEVLVSIVVPCYNQAHYLKESLQSVLDQTFSDWECIIVNDGSPDNTKEVSKTWVKKDSRFTYLEKQNGGLSSARNAGIQIAKGEFILPLDADDILHPDYLQKAVPLLKENKHLGIVSCFSNFFYQNTSNVVFQLKPIGSTWEDLLFVNQLIATSLFKRECWEKVGGYDERMKKGFEDWDFWLSVTKKGYHYEIVHEFLFFYRKAKISMLQNTVSNHFYEVRKGIMLKHKDLYVQKFENVIEVLFFELQQKNDAYQKNKRSLEFKIGKWLTKPLKWLEKISKK</sequence>
<accession>A0ABT0TNL2</accession>
<reference evidence="2 3" key="1">
    <citation type="submission" date="2022-05" db="EMBL/GenBank/DDBJ databases">
        <title>Flavobacterium sp., isolated from activated sludge.</title>
        <authorList>
            <person name="Ran Q."/>
        </authorList>
    </citation>
    <scope>NUCLEOTIDE SEQUENCE [LARGE SCALE GENOMIC DNA]</scope>
    <source>
        <strain evidence="2 3">HXWNR70</strain>
    </source>
</reference>
<gene>
    <name evidence="2" type="ORF">NAT50_06940</name>
</gene>
<dbReference type="InterPro" id="IPR001173">
    <property type="entry name" value="Glyco_trans_2-like"/>
</dbReference>
<proteinExistence type="predicted"/>
<comment type="caution">
    <text evidence="2">The sequence shown here is derived from an EMBL/GenBank/DDBJ whole genome shotgun (WGS) entry which is preliminary data.</text>
</comment>
<dbReference type="CDD" id="cd00761">
    <property type="entry name" value="Glyco_tranf_GTA_type"/>
    <property type="match status" value="1"/>
</dbReference>
<dbReference type="Gene3D" id="3.90.550.10">
    <property type="entry name" value="Spore Coat Polysaccharide Biosynthesis Protein SpsA, Chain A"/>
    <property type="match status" value="1"/>
</dbReference>
<dbReference type="InterPro" id="IPR050834">
    <property type="entry name" value="Glycosyltransf_2"/>
</dbReference>
<dbReference type="PANTHER" id="PTHR43685">
    <property type="entry name" value="GLYCOSYLTRANSFERASE"/>
    <property type="match status" value="1"/>
</dbReference>
<dbReference type="InterPro" id="IPR029044">
    <property type="entry name" value="Nucleotide-diphossugar_trans"/>
</dbReference>
<name>A0ABT0TNL2_9FLAO</name>
<feature type="domain" description="Glycosyltransferase 2-like" evidence="1">
    <location>
        <begin position="6"/>
        <end position="129"/>
    </location>
</feature>
<dbReference type="Proteomes" id="UP001317191">
    <property type="component" value="Unassembled WGS sequence"/>
</dbReference>
<organism evidence="2 3">
    <name type="scientific">Flavobacterium luminosum</name>
    <dbReference type="NCBI Taxonomy" id="2949086"/>
    <lineage>
        <taxon>Bacteria</taxon>
        <taxon>Pseudomonadati</taxon>
        <taxon>Bacteroidota</taxon>
        <taxon>Flavobacteriia</taxon>
        <taxon>Flavobacteriales</taxon>
        <taxon>Flavobacteriaceae</taxon>
        <taxon>Flavobacterium</taxon>
    </lineage>
</organism>
<keyword evidence="3" id="KW-1185">Reference proteome</keyword>
<dbReference type="RefSeq" id="WP_250592499.1">
    <property type="nucleotide sequence ID" value="NZ_JAMLJM010000004.1"/>
</dbReference>
<evidence type="ECO:0000313" key="2">
    <source>
        <dbReference type="EMBL" id="MCL9809091.1"/>
    </source>
</evidence>
<dbReference type="PANTHER" id="PTHR43685:SF2">
    <property type="entry name" value="GLYCOSYLTRANSFERASE 2-LIKE DOMAIN-CONTAINING PROTEIN"/>
    <property type="match status" value="1"/>
</dbReference>
<dbReference type="SUPFAM" id="SSF53448">
    <property type="entry name" value="Nucleotide-diphospho-sugar transferases"/>
    <property type="match status" value="1"/>
</dbReference>
<dbReference type="Pfam" id="PF00535">
    <property type="entry name" value="Glycos_transf_2"/>
    <property type="match status" value="1"/>
</dbReference>
<protein>
    <submittedName>
        <fullName evidence="2">Glycosyltransferase family 2 protein</fullName>
    </submittedName>
</protein>
<dbReference type="EMBL" id="JAMLJM010000004">
    <property type="protein sequence ID" value="MCL9809091.1"/>
    <property type="molecule type" value="Genomic_DNA"/>
</dbReference>